<name>A0A7H1BH27_9ACTN</name>
<dbReference type="PRINTS" id="PR00455">
    <property type="entry name" value="HTHTETR"/>
</dbReference>
<sequence length="211" mass="22002">MPSRPSDAPSRTSPAPPSDAAPARPHGRPPGRPRAGVNSAVFAATLSTVVELGYARATVERIAAAAGVAKSTVYRRWPTKGALIVDCLLDALGPAPLEGGTHAEILESSVRRVAARIGEPGVGDAFAGVFSDAVSDPALREILATRLQQPYLTALQEALGEPEHRVLFLIDVVVGVLLHRMGMTGEPMVERDVDALVAMVLPHFAAGPGGR</sequence>
<dbReference type="Gene3D" id="1.10.357.10">
    <property type="entry name" value="Tetracycline Repressor, domain 2"/>
    <property type="match status" value="1"/>
</dbReference>
<dbReference type="InterPro" id="IPR041678">
    <property type="entry name" value="TetR_C_16"/>
</dbReference>
<dbReference type="Pfam" id="PF17920">
    <property type="entry name" value="TetR_C_16"/>
    <property type="match status" value="1"/>
</dbReference>
<feature type="DNA-binding region" description="H-T-H motif" evidence="2">
    <location>
        <begin position="58"/>
        <end position="77"/>
    </location>
</feature>
<dbReference type="InterPro" id="IPR009057">
    <property type="entry name" value="Homeodomain-like_sf"/>
</dbReference>
<dbReference type="GO" id="GO:0003700">
    <property type="term" value="F:DNA-binding transcription factor activity"/>
    <property type="evidence" value="ECO:0007669"/>
    <property type="project" value="TreeGrafter"/>
</dbReference>
<dbReference type="Pfam" id="PF00440">
    <property type="entry name" value="TetR_N"/>
    <property type="match status" value="1"/>
</dbReference>
<dbReference type="InterPro" id="IPR001647">
    <property type="entry name" value="HTH_TetR"/>
</dbReference>
<feature type="region of interest" description="Disordered" evidence="3">
    <location>
        <begin position="1"/>
        <end position="36"/>
    </location>
</feature>
<evidence type="ECO:0000313" key="5">
    <source>
        <dbReference type="EMBL" id="QNS08032.1"/>
    </source>
</evidence>
<dbReference type="PANTHER" id="PTHR30055:SF148">
    <property type="entry name" value="TETR-FAMILY TRANSCRIPTIONAL REGULATOR"/>
    <property type="match status" value="1"/>
</dbReference>
<dbReference type="PROSITE" id="PS50977">
    <property type="entry name" value="HTH_TETR_2"/>
    <property type="match status" value="1"/>
</dbReference>
<dbReference type="InterPro" id="IPR036271">
    <property type="entry name" value="Tet_transcr_reg_TetR-rel_C_sf"/>
</dbReference>
<dbReference type="Proteomes" id="UP000516428">
    <property type="component" value="Chromosome"/>
</dbReference>
<evidence type="ECO:0000256" key="1">
    <source>
        <dbReference type="ARBA" id="ARBA00023125"/>
    </source>
</evidence>
<proteinExistence type="predicted"/>
<feature type="compositionally biased region" description="Low complexity" evidence="3">
    <location>
        <begin position="1"/>
        <end position="13"/>
    </location>
</feature>
<dbReference type="EMBL" id="CP061281">
    <property type="protein sequence ID" value="QNS08032.1"/>
    <property type="molecule type" value="Genomic_DNA"/>
</dbReference>
<dbReference type="SUPFAM" id="SSF48498">
    <property type="entry name" value="Tetracyclin repressor-like, C-terminal domain"/>
    <property type="match status" value="1"/>
</dbReference>
<accession>A0A7H1BH27</accession>
<dbReference type="GO" id="GO:0000976">
    <property type="term" value="F:transcription cis-regulatory region binding"/>
    <property type="evidence" value="ECO:0007669"/>
    <property type="project" value="TreeGrafter"/>
</dbReference>
<gene>
    <name evidence="5" type="ORF">IAG42_33410</name>
</gene>
<keyword evidence="1 2" id="KW-0238">DNA-binding</keyword>
<evidence type="ECO:0000313" key="6">
    <source>
        <dbReference type="Proteomes" id="UP000516428"/>
    </source>
</evidence>
<reference evidence="5 6" key="1">
    <citation type="submission" date="2020-09" db="EMBL/GenBank/DDBJ databases">
        <title>A novel species.</title>
        <authorList>
            <person name="Gao J."/>
        </authorList>
    </citation>
    <scope>NUCLEOTIDE SEQUENCE [LARGE SCALE GENOMIC DNA]</scope>
    <source>
        <strain evidence="5 6">CRXT-Y-14</strain>
    </source>
</reference>
<feature type="domain" description="HTH tetR-type" evidence="4">
    <location>
        <begin position="35"/>
        <end position="95"/>
    </location>
</feature>
<dbReference type="AlphaFoldDB" id="A0A7H1BH27"/>
<dbReference type="InterPro" id="IPR050109">
    <property type="entry name" value="HTH-type_TetR-like_transc_reg"/>
</dbReference>
<dbReference type="PANTHER" id="PTHR30055">
    <property type="entry name" value="HTH-TYPE TRANSCRIPTIONAL REGULATOR RUTR"/>
    <property type="match status" value="1"/>
</dbReference>
<evidence type="ECO:0000256" key="2">
    <source>
        <dbReference type="PROSITE-ProRule" id="PRU00335"/>
    </source>
</evidence>
<protein>
    <submittedName>
        <fullName evidence="5">TetR/AcrR family transcriptional regulator</fullName>
    </submittedName>
</protein>
<dbReference type="RefSeq" id="WP_188340693.1">
    <property type="nucleotide sequence ID" value="NZ_CP061281.1"/>
</dbReference>
<evidence type="ECO:0000256" key="3">
    <source>
        <dbReference type="SAM" id="MobiDB-lite"/>
    </source>
</evidence>
<organism evidence="5 6">
    <name type="scientific">Streptomyces xanthii</name>
    <dbReference type="NCBI Taxonomy" id="2768069"/>
    <lineage>
        <taxon>Bacteria</taxon>
        <taxon>Bacillati</taxon>
        <taxon>Actinomycetota</taxon>
        <taxon>Actinomycetes</taxon>
        <taxon>Kitasatosporales</taxon>
        <taxon>Streptomycetaceae</taxon>
        <taxon>Streptomyces</taxon>
    </lineage>
</organism>
<evidence type="ECO:0000259" key="4">
    <source>
        <dbReference type="PROSITE" id="PS50977"/>
    </source>
</evidence>
<keyword evidence="6" id="KW-1185">Reference proteome</keyword>
<dbReference type="KEGG" id="sxn:IAG42_33410"/>
<dbReference type="SUPFAM" id="SSF46689">
    <property type="entry name" value="Homeodomain-like"/>
    <property type="match status" value="1"/>
</dbReference>